<gene>
    <name evidence="2" type="ORF">PFISCL1PPCAC_12493</name>
</gene>
<proteinExistence type="predicted"/>
<feature type="region of interest" description="Disordered" evidence="1">
    <location>
        <begin position="1"/>
        <end position="45"/>
    </location>
</feature>
<accession>A0AAV5VNM6</accession>
<comment type="caution">
    <text evidence="2">The sequence shown here is derived from an EMBL/GenBank/DDBJ whole genome shotgun (WGS) entry which is preliminary data.</text>
</comment>
<reference evidence="2" key="1">
    <citation type="submission" date="2023-10" db="EMBL/GenBank/DDBJ databases">
        <title>Genome assembly of Pristionchus species.</title>
        <authorList>
            <person name="Yoshida K."/>
            <person name="Sommer R.J."/>
        </authorList>
    </citation>
    <scope>NUCLEOTIDE SEQUENCE</scope>
    <source>
        <strain evidence="2">RS5133</strain>
    </source>
</reference>
<evidence type="ECO:0000256" key="1">
    <source>
        <dbReference type="SAM" id="MobiDB-lite"/>
    </source>
</evidence>
<keyword evidence="3" id="KW-1185">Reference proteome</keyword>
<evidence type="ECO:0000313" key="3">
    <source>
        <dbReference type="Proteomes" id="UP001432322"/>
    </source>
</evidence>
<name>A0AAV5VNM6_9BILA</name>
<feature type="compositionally biased region" description="Low complexity" evidence="1">
    <location>
        <begin position="1"/>
        <end position="17"/>
    </location>
</feature>
<feature type="non-terminal residue" evidence="2">
    <location>
        <position position="104"/>
    </location>
</feature>
<dbReference type="Proteomes" id="UP001432322">
    <property type="component" value="Unassembled WGS sequence"/>
</dbReference>
<feature type="non-terminal residue" evidence="2">
    <location>
        <position position="1"/>
    </location>
</feature>
<protein>
    <submittedName>
        <fullName evidence="2">Uncharacterized protein</fullName>
    </submittedName>
</protein>
<dbReference type="AlphaFoldDB" id="A0AAV5VNM6"/>
<organism evidence="2 3">
    <name type="scientific">Pristionchus fissidentatus</name>
    <dbReference type="NCBI Taxonomy" id="1538716"/>
    <lineage>
        <taxon>Eukaryota</taxon>
        <taxon>Metazoa</taxon>
        <taxon>Ecdysozoa</taxon>
        <taxon>Nematoda</taxon>
        <taxon>Chromadorea</taxon>
        <taxon>Rhabditida</taxon>
        <taxon>Rhabditina</taxon>
        <taxon>Diplogasteromorpha</taxon>
        <taxon>Diplogasteroidea</taxon>
        <taxon>Neodiplogasteridae</taxon>
        <taxon>Pristionchus</taxon>
    </lineage>
</organism>
<dbReference type="EMBL" id="BTSY01000003">
    <property type="protein sequence ID" value="GMT21196.1"/>
    <property type="molecule type" value="Genomic_DNA"/>
</dbReference>
<sequence length="104" mass="11702">SGRPSLASTPPASTPLSNRARIQTERSIPAPTPAAAALSDSDLRTCHDPASPVNVEALERLYYQPIRELERERIEYRRNPPLQMNDVWISADEDFERDENDNKG</sequence>
<evidence type="ECO:0000313" key="2">
    <source>
        <dbReference type="EMBL" id="GMT21196.1"/>
    </source>
</evidence>